<feature type="region of interest" description="Disordered" evidence="1">
    <location>
        <begin position="501"/>
        <end position="535"/>
    </location>
</feature>
<dbReference type="InterPro" id="IPR013783">
    <property type="entry name" value="Ig-like_fold"/>
</dbReference>
<evidence type="ECO:0000313" key="6">
    <source>
        <dbReference type="Proteomes" id="UP000574717"/>
    </source>
</evidence>
<dbReference type="Gene3D" id="2.60.40.10">
    <property type="entry name" value="Immunoglobulins"/>
    <property type="match status" value="1"/>
</dbReference>
<dbReference type="GO" id="GO:0005975">
    <property type="term" value="P:carbohydrate metabolic process"/>
    <property type="evidence" value="ECO:0007669"/>
    <property type="project" value="UniProtKB-ARBA"/>
</dbReference>
<organism evidence="3 6">
    <name type="scientific">Candidatus Hakubella thermalkaliphila</name>
    <dbReference type="NCBI Taxonomy" id="2754717"/>
    <lineage>
        <taxon>Bacteria</taxon>
        <taxon>Bacillati</taxon>
        <taxon>Actinomycetota</taxon>
        <taxon>Actinomycetota incertae sedis</taxon>
        <taxon>Candidatus Hakubellales</taxon>
        <taxon>Candidatus Hakubellaceae</taxon>
        <taxon>Candidatus Hakubella</taxon>
    </lineage>
</organism>
<evidence type="ECO:0000313" key="5">
    <source>
        <dbReference type="Proteomes" id="UP000569018"/>
    </source>
</evidence>
<feature type="transmembrane region" description="Helical" evidence="2">
    <location>
        <begin position="21"/>
        <end position="37"/>
    </location>
</feature>
<name>A0A6V8NKA2_9ACTN</name>
<keyword evidence="2" id="KW-0472">Membrane</keyword>
<reference evidence="5 6" key="1">
    <citation type="journal article" date="2020" name="Front. Microbiol.">
        <title>Single-cell genomics of novel Actinobacteria with the Wood-Ljungdahl pathway discovered in a serpentinizing system.</title>
        <authorList>
            <person name="Merino N."/>
            <person name="Kawai M."/>
            <person name="Boyd E.S."/>
            <person name="Colman D.R."/>
            <person name="McGlynn S.E."/>
            <person name="Nealson K.H."/>
            <person name="Kurokawa K."/>
            <person name="Hongoh Y."/>
        </authorList>
    </citation>
    <scope>NUCLEOTIDE SEQUENCE [LARGE SCALE GENOMIC DNA]</scope>
    <source>
        <strain evidence="3 6">S03</strain>
        <strain evidence="4 5">S47</strain>
    </source>
</reference>
<protein>
    <submittedName>
        <fullName evidence="3">Uncharacterized protein</fullName>
    </submittedName>
</protein>
<evidence type="ECO:0000256" key="2">
    <source>
        <dbReference type="SAM" id="Phobius"/>
    </source>
</evidence>
<proteinExistence type="predicted"/>
<dbReference type="EMBL" id="BLRU01000024">
    <property type="protein sequence ID" value="GFP18956.1"/>
    <property type="molecule type" value="Genomic_DNA"/>
</dbReference>
<evidence type="ECO:0000256" key="1">
    <source>
        <dbReference type="SAM" id="MobiDB-lite"/>
    </source>
</evidence>
<accession>A0A6V8NKA2</accession>
<feature type="transmembrane region" description="Helical" evidence="2">
    <location>
        <begin position="66"/>
        <end position="86"/>
    </location>
</feature>
<feature type="transmembrane region" description="Helical" evidence="2">
    <location>
        <begin position="43"/>
        <end position="59"/>
    </location>
</feature>
<keyword evidence="2" id="KW-0812">Transmembrane</keyword>
<feature type="transmembrane region" description="Helical" evidence="2">
    <location>
        <begin position="746"/>
        <end position="766"/>
    </location>
</feature>
<keyword evidence="2" id="KW-1133">Transmembrane helix</keyword>
<evidence type="ECO:0000313" key="4">
    <source>
        <dbReference type="EMBL" id="GFP38706.1"/>
    </source>
</evidence>
<gene>
    <name evidence="3" type="ORF">HKBW3S03_00460</name>
    <name evidence="4" type="ORF">HKBW3S47_00407</name>
</gene>
<feature type="region of interest" description="Disordered" evidence="1">
    <location>
        <begin position="587"/>
        <end position="607"/>
    </location>
</feature>
<feature type="compositionally biased region" description="Low complexity" evidence="1">
    <location>
        <begin position="516"/>
        <end position="528"/>
    </location>
</feature>
<dbReference type="RefSeq" id="WP_176235362.1">
    <property type="nucleotide sequence ID" value="NZ_BLRU01000024.1"/>
</dbReference>
<dbReference type="Proteomes" id="UP000569018">
    <property type="component" value="Unassembled WGS sequence"/>
</dbReference>
<feature type="transmembrane region" description="Helical" evidence="2">
    <location>
        <begin position="98"/>
        <end position="115"/>
    </location>
</feature>
<dbReference type="AlphaFoldDB" id="A0A6V8NKA2"/>
<sequence>MDGKVKARIIREAIVKNYVKILSMAVPVALLLASTVLSTRFAFWGGVSVALFAITLLVLQCLDLEYRYAIGIALFFLALCPFFLIAKQESTAEILANYAYGYLVFGLIFILMDSLRERIKRKGKLVLFRKAMLSSIFLTMFLSNYFLFPQVFPAYKAVQPFKIYTSFTMPRAYKWLKAQPQDFIIVEYPLLDERGELYPDYLHFQQIHGKKLFNLALKRGGPSGLVLKSSLEESLMQSVEGLRGREAAEILGHYGVRYVLLHRDRPGLSFYEGEREETEGLTLVGSDDQIDIFEIDENLRRPPIYPVRNIAYVSRNIELSYILESLASLEAQVSGAEEPWVYLASGDTSRDNLVLSWAEQVIVPLDVARDAVDQPTPGEGALYEDLGLTPSAMEKESRYFVSLYLLNTGSTVWPATPEENHIHASYHWLDKETGEVIIWDGVRTELPHRVIPGERVPVQVGIKTPEKPGDYILQFDLVREGVYWFSQVGVEPLSREVKVVSASPGGKEEGLEQEGESSSMVGPPTGGWEETEPEGRSYPITYTLHIPRAGDYSLYLLKPTLPEVRELRYRIDGGEWVQSSLSVLRSPQEVSPSSPEPSPSSQEVSTSSPEGKYVFKLLDVFLDQGDHQITFYDTRFLLDKRRYRDSDYLMFRSSSLTDTAMSGDTEIFLKKASPQEYRISVDTDRPFFLGLNEIYFPSPQAYFEDGKSIELFANPGYLVLYLDRTGQYDVIIKFGKEATPTGQEIYIFWWISLLCIFLMVVGWTRLSASEPGGDIG</sequence>
<dbReference type="Proteomes" id="UP000574717">
    <property type="component" value="Unassembled WGS sequence"/>
</dbReference>
<dbReference type="EMBL" id="BLSD01000012">
    <property type="protein sequence ID" value="GFP38706.1"/>
    <property type="molecule type" value="Genomic_DNA"/>
</dbReference>
<evidence type="ECO:0000313" key="3">
    <source>
        <dbReference type="EMBL" id="GFP18956.1"/>
    </source>
</evidence>
<feature type="transmembrane region" description="Helical" evidence="2">
    <location>
        <begin position="127"/>
        <end position="148"/>
    </location>
</feature>
<comment type="caution">
    <text evidence="3">The sequence shown here is derived from an EMBL/GenBank/DDBJ whole genome shotgun (WGS) entry which is preliminary data.</text>
</comment>